<proteinExistence type="predicted"/>
<gene>
    <name evidence="2" type="ORF">H9894_01730</name>
</gene>
<dbReference type="EMBL" id="DXHV01000020">
    <property type="protein sequence ID" value="HIV99901.1"/>
    <property type="molecule type" value="Genomic_DNA"/>
</dbReference>
<sequence>MNKRLHSTYFQLFVVWLVLFSVMAYMTLHSTEWAPSKPVPAKPLPVAVSEPAPVPVPVPVVEEPAPAPELPLLPQGRKQGSGSLGTPVPHWDSAAQRFTLTVPYQGTPGEYTGFLFDRVASACFDLHGTWTTRAQTIQVRGKQAGCPVQLIQTGQHGTFVRFSLVGKALPRRLIRYSPTELLIIMETDTAQAAPAARTDGLPAQTAPAGDRAPNPNIPAASGQAASPAGQAAH</sequence>
<accession>A0A9D1TPC2</accession>
<organism evidence="2 3">
    <name type="scientific">Candidatus Desulfovibrio intestinipullorum</name>
    <dbReference type="NCBI Taxonomy" id="2838536"/>
    <lineage>
        <taxon>Bacteria</taxon>
        <taxon>Pseudomonadati</taxon>
        <taxon>Thermodesulfobacteriota</taxon>
        <taxon>Desulfovibrionia</taxon>
        <taxon>Desulfovibrionales</taxon>
        <taxon>Desulfovibrionaceae</taxon>
        <taxon>Desulfovibrio</taxon>
    </lineage>
</organism>
<reference evidence="2" key="1">
    <citation type="journal article" date="2021" name="PeerJ">
        <title>Extensive microbial diversity within the chicken gut microbiome revealed by metagenomics and culture.</title>
        <authorList>
            <person name="Gilroy R."/>
            <person name="Ravi A."/>
            <person name="Getino M."/>
            <person name="Pursley I."/>
            <person name="Horton D.L."/>
            <person name="Alikhan N.F."/>
            <person name="Baker D."/>
            <person name="Gharbi K."/>
            <person name="Hall N."/>
            <person name="Watson M."/>
            <person name="Adriaenssens E.M."/>
            <person name="Foster-Nyarko E."/>
            <person name="Jarju S."/>
            <person name="Secka A."/>
            <person name="Antonio M."/>
            <person name="Oren A."/>
            <person name="Chaudhuri R.R."/>
            <person name="La Ragione R."/>
            <person name="Hildebrand F."/>
            <person name="Pallen M.J."/>
        </authorList>
    </citation>
    <scope>NUCLEOTIDE SEQUENCE</scope>
    <source>
        <strain evidence="2">ChiHecec2B26-446</strain>
    </source>
</reference>
<evidence type="ECO:0000256" key="1">
    <source>
        <dbReference type="SAM" id="MobiDB-lite"/>
    </source>
</evidence>
<reference evidence="2" key="2">
    <citation type="submission" date="2021-04" db="EMBL/GenBank/DDBJ databases">
        <authorList>
            <person name="Gilroy R."/>
        </authorList>
    </citation>
    <scope>NUCLEOTIDE SEQUENCE</scope>
    <source>
        <strain evidence="2">ChiHecec2B26-446</strain>
    </source>
</reference>
<feature type="region of interest" description="Disordered" evidence="1">
    <location>
        <begin position="67"/>
        <end position="86"/>
    </location>
</feature>
<feature type="compositionally biased region" description="Low complexity" evidence="1">
    <location>
        <begin position="218"/>
        <end position="233"/>
    </location>
</feature>
<evidence type="ECO:0000313" key="2">
    <source>
        <dbReference type="EMBL" id="HIV99901.1"/>
    </source>
</evidence>
<dbReference type="Proteomes" id="UP000886752">
    <property type="component" value="Unassembled WGS sequence"/>
</dbReference>
<comment type="caution">
    <text evidence="2">The sequence shown here is derived from an EMBL/GenBank/DDBJ whole genome shotgun (WGS) entry which is preliminary data.</text>
</comment>
<evidence type="ECO:0000313" key="3">
    <source>
        <dbReference type="Proteomes" id="UP000886752"/>
    </source>
</evidence>
<protein>
    <submittedName>
        <fullName evidence="2">Uncharacterized protein</fullName>
    </submittedName>
</protein>
<dbReference type="AlphaFoldDB" id="A0A9D1TPC2"/>
<feature type="region of interest" description="Disordered" evidence="1">
    <location>
        <begin position="194"/>
        <end position="233"/>
    </location>
</feature>
<name>A0A9D1TPC2_9BACT</name>